<evidence type="ECO:0000313" key="3">
    <source>
        <dbReference type="Proteomes" id="UP000178849"/>
    </source>
</evidence>
<accession>A0A1G2BL77</accession>
<dbReference type="Proteomes" id="UP000178849">
    <property type="component" value="Unassembled WGS sequence"/>
</dbReference>
<gene>
    <name evidence="2" type="ORF">A2927_01395</name>
</gene>
<protein>
    <recommendedName>
        <fullName evidence="1">PRC-barrel domain-containing protein</fullName>
    </recommendedName>
</protein>
<evidence type="ECO:0000259" key="1">
    <source>
        <dbReference type="Pfam" id="PF05239"/>
    </source>
</evidence>
<evidence type="ECO:0000313" key="2">
    <source>
        <dbReference type="EMBL" id="OGY89998.1"/>
    </source>
</evidence>
<dbReference type="STRING" id="1798550.A2927_01395"/>
<dbReference type="InterPro" id="IPR011033">
    <property type="entry name" value="PRC_barrel-like_sf"/>
</dbReference>
<reference evidence="2 3" key="1">
    <citation type="journal article" date="2016" name="Nat. Commun.">
        <title>Thousands of microbial genomes shed light on interconnected biogeochemical processes in an aquifer system.</title>
        <authorList>
            <person name="Anantharaman K."/>
            <person name="Brown C.T."/>
            <person name="Hug L.A."/>
            <person name="Sharon I."/>
            <person name="Castelle C.J."/>
            <person name="Probst A.J."/>
            <person name="Thomas B.C."/>
            <person name="Singh A."/>
            <person name="Wilkins M.J."/>
            <person name="Karaoz U."/>
            <person name="Brodie E.L."/>
            <person name="Williams K.H."/>
            <person name="Hubbard S.S."/>
            <person name="Banfield J.F."/>
        </authorList>
    </citation>
    <scope>NUCLEOTIDE SEQUENCE [LARGE SCALE GENOMIC DNA]</scope>
</reference>
<name>A0A1G2BL77_9BACT</name>
<dbReference type="AlphaFoldDB" id="A0A1G2BL77"/>
<feature type="domain" description="PRC-barrel" evidence="1">
    <location>
        <begin position="5"/>
        <end position="73"/>
    </location>
</feature>
<comment type="caution">
    <text evidence="2">The sequence shown here is derived from an EMBL/GenBank/DDBJ whole genome shotgun (WGS) entry which is preliminary data.</text>
</comment>
<dbReference type="EMBL" id="MHKL01000003">
    <property type="protein sequence ID" value="OGY89998.1"/>
    <property type="molecule type" value="Genomic_DNA"/>
</dbReference>
<dbReference type="Gene3D" id="2.30.30.240">
    <property type="entry name" value="PRC-barrel domain"/>
    <property type="match status" value="1"/>
</dbReference>
<sequence length="89" mass="10128">MYLSLKTLKNLPVVTKNGQFLGKIREIEMEAETQNISRYFVASNQMVKRLTSKELIIAAVQVLSIDNEKMVVEDNLVKEEEMIKQAAAI</sequence>
<proteinExistence type="predicted"/>
<dbReference type="InterPro" id="IPR027275">
    <property type="entry name" value="PRC-brl_dom"/>
</dbReference>
<dbReference type="SUPFAM" id="SSF50346">
    <property type="entry name" value="PRC-barrel domain"/>
    <property type="match status" value="1"/>
</dbReference>
<dbReference type="Pfam" id="PF05239">
    <property type="entry name" value="PRC"/>
    <property type="match status" value="1"/>
</dbReference>
<organism evidence="2 3">
    <name type="scientific">Candidatus Komeilibacteria bacterium RIFCSPLOWO2_01_FULL_45_10</name>
    <dbReference type="NCBI Taxonomy" id="1798550"/>
    <lineage>
        <taxon>Bacteria</taxon>
        <taxon>Candidatus Komeiliibacteriota</taxon>
    </lineage>
</organism>